<proteinExistence type="predicted"/>
<accession>A0A0A5FZY8</accession>
<keyword evidence="2" id="KW-1185">Reference proteome</keyword>
<evidence type="ECO:0000313" key="1">
    <source>
        <dbReference type="EMBL" id="KGX84398.1"/>
    </source>
</evidence>
<name>A0A0A5FZY8_9BACI</name>
<comment type="caution">
    <text evidence="1">The sequence shown here is derived from an EMBL/GenBank/DDBJ whole genome shotgun (WGS) entry which is preliminary data.</text>
</comment>
<reference evidence="1 2" key="1">
    <citation type="submission" date="2013-08" db="EMBL/GenBank/DDBJ databases">
        <authorList>
            <person name="Huang J."/>
            <person name="Wang G."/>
        </authorList>
    </citation>
    <scope>NUCLEOTIDE SEQUENCE [LARGE SCALE GENOMIC DNA]</scope>
    <source>
        <strain evidence="1 2">BH030004</strain>
    </source>
</reference>
<protein>
    <submittedName>
        <fullName evidence="1">Uncharacterized protein</fullName>
    </submittedName>
</protein>
<dbReference type="EMBL" id="AVPF01000057">
    <property type="protein sequence ID" value="KGX84398.1"/>
    <property type="molecule type" value="Genomic_DNA"/>
</dbReference>
<dbReference type="RefSeq" id="WP_027445995.1">
    <property type="nucleotide sequence ID" value="NZ_AULJ01000019.1"/>
</dbReference>
<dbReference type="AlphaFoldDB" id="A0A0A5FZY8"/>
<gene>
    <name evidence="1" type="ORF">N783_17610</name>
</gene>
<evidence type="ECO:0000313" key="2">
    <source>
        <dbReference type="Proteomes" id="UP000030403"/>
    </source>
</evidence>
<dbReference type="OrthoDB" id="2969981at2"/>
<organism evidence="1 2">
    <name type="scientific">Pontibacillus marinus BH030004 = DSM 16465</name>
    <dbReference type="NCBI Taxonomy" id="1385511"/>
    <lineage>
        <taxon>Bacteria</taxon>
        <taxon>Bacillati</taxon>
        <taxon>Bacillota</taxon>
        <taxon>Bacilli</taxon>
        <taxon>Bacillales</taxon>
        <taxon>Bacillaceae</taxon>
        <taxon>Pontibacillus</taxon>
    </lineage>
</organism>
<dbReference type="Proteomes" id="UP000030403">
    <property type="component" value="Unassembled WGS sequence"/>
</dbReference>
<dbReference type="eggNOG" id="ENOG5032Y44">
    <property type="taxonomic scope" value="Bacteria"/>
</dbReference>
<sequence>MTQYRLSDVNVGENYTAKELDSFVSTTDIILLSNNGSQLFTEPDREYKVTMELDGFFEHSSQDGEKYYRDKKAYIVEKV</sequence>